<dbReference type="InterPro" id="IPR029058">
    <property type="entry name" value="AB_hydrolase_fold"/>
</dbReference>
<feature type="compositionally biased region" description="Pro residues" evidence="1">
    <location>
        <begin position="29"/>
        <end position="43"/>
    </location>
</feature>
<proteinExistence type="predicted"/>
<evidence type="ECO:0000313" key="4">
    <source>
        <dbReference type="Proteomes" id="UP000292003"/>
    </source>
</evidence>
<feature type="domain" description="Peptidase S33 tripeptidyl aminopeptidase-like C-terminal" evidence="2">
    <location>
        <begin position="407"/>
        <end position="506"/>
    </location>
</feature>
<dbReference type="AlphaFoldDB" id="A0A4Q7J3K6"/>
<gene>
    <name evidence="3" type="ORF">EWH70_23485</name>
</gene>
<dbReference type="Pfam" id="PF08386">
    <property type="entry name" value="Abhydrolase_4"/>
    <property type="match status" value="1"/>
</dbReference>
<evidence type="ECO:0000256" key="1">
    <source>
        <dbReference type="SAM" id="MobiDB-lite"/>
    </source>
</evidence>
<dbReference type="Proteomes" id="UP000292003">
    <property type="component" value="Unassembled WGS sequence"/>
</dbReference>
<sequence length="508" mass="52712">MLATLVPAILAGCTVGPSTRPPVVEKDGPPPQVKPSAPPPAPLPELVEPTDPRVSWSPCDPDLLTRMEPPAVPAGMQLSCGRVTTTLDSPEQPGRGVARVSVLKAGTGPIPLVVVNDIDSEPGTLYAARLAAALPPELLQRFSLVGVDRRGSGQSDPINCIPHDVRMQLIGFDPGAESVEPLVDSARRAGQQCAVTEENDLVAYDSWRAAGDLEEIREQLGVPHLHALARGEGTRVLATYAARFTDRVGRFVYDGAPDPSTDVATALEGAATGAKAALDAFGADCAARGCPLGADAAGAVGGLLETLRGAPLVTSDGTILGPGLAMYAVTSGLAQRARWTELGNALVAARSGDGGPLAAFALPLTSDTHGRRSRLDSWVATKCNDSMARLSPTQIDDMVRALRARQPLFAGFAAQQLAWCSPWPVRRDPLPPATVPGLPPMLLASTAADPMTPEQGTVRAADQMPTAVRVSWLGAGHGAVAASPCVAETVRAFLMDGKVPSENTLCPA</sequence>
<dbReference type="EMBL" id="SFCC01000012">
    <property type="protein sequence ID" value="RZQ61547.1"/>
    <property type="molecule type" value="Genomic_DNA"/>
</dbReference>
<keyword evidence="4" id="KW-1185">Reference proteome</keyword>
<dbReference type="SUPFAM" id="SSF53474">
    <property type="entry name" value="alpha/beta-Hydrolases"/>
    <property type="match status" value="1"/>
</dbReference>
<evidence type="ECO:0000313" key="3">
    <source>
        <dbReference type="EMBL" id="RZQ61547.1"/>
    </source>
</evidence>
<keyword evidence="3" id="KW-0378">Hydrolase</keyword>
<organism evidence="3 4">
    <name type="scientific">Amycolatopsis suaedae</name>
    <dbReference type="NCBI Taxonomy" id="2510978"/>
    <lineage>
        <taxon>Bacteria</taxon>
        <taxon>Bacillati</taxon>
        <taxon>Actinomycetota</taxon>
        <taxon>Actinomycetes</taxon>
        <taxon>Pseudonocardiales</taxon>
        <taxon>Pseudonocardiaceae</taxon>
        <taxon>Amycolatopsis</taxon>
    </lineage>
</organism>
<comment type="caution">
    <text evidence="3">The sequence shown here is derived from an EMBL/GenBank/DDBJ whole genome shotgun (WGS) entry which is preliminary data.</text>
</comment>
<dbReference type="GO" id="GO:0016787">
    <property type="term" value="F:hydrolase activity"/>
    <property type="evidence" value="ECO:0007669"/>
    <property type="project" value="UniProtKB-KW"/>
</dbReference>
<accession>A0A4Q7J3K6</accession>
<name>A0A4Q7J3K6_9PSEU</name>
<reference evidence="3 4" key="1">
    <citation type="submission" date="2019-02" db="EMBL/GenBank/DDBJ databases">
        <title>Draft genome sequence of Amycolatopsis sp. 8-3EHSu isolated from roots of Suaeda maritima.</title>
        <authorList>
            <person name="Duangmal K."/>
            <person name="Chantavorakit T."/>
        </authorList>
    </citation>
    <scope>NUCLEOTIDE SEQUENCE [LARGE SCALE GENOMIC DNA]</scope>
    <source>
        <strain evidence="3 4">8-3EHSu</strain>
    </source>
</reference>
<feature type="region of interest" description="Disordered" evidence="1">
    <location>
        <begin position="16"/>
        <end position="54"/>
    </location>
</feature>
<dbReference type="Gene3D" id="3.40.50.1820">
    <property type="entry name" value="alpha/beta hydrolase"/>
    <property type="match status" value="1"/>
</dbReference>
<evidence type="ECO:0000259" key="2">
    <source>
        <dbReference type="Pfam" id="PF08386"/>
    </source>
</evidence>
<protein>
    <submittedName>
        <fullName evidence="3">Alpha/beta hydrolase</fullName>
    </submittedName>
</protein>
<dbReference type="InterPro" id="IPR013595">
    <property type="entry name" value="Pept_S33_TAP-like_C"/>
</dbReference>
<dbReference type="OrthoDB" id="5166357at2"/>